<feature type="domain" description="Fe2OG dioxygenase" evidence="7">
    <location>
        <begin position="104"/>
        <end position="189"/>
    </location>
</feature>
<reference evidence="8" key="3">
    <citation type="submission" date="2025-09" db="UniProtKB">
        <authorList>
            <consortium name="Ensembl"/>
        </authorList>
    </citation>
    <scope>IDENTIFICATION</scope>
</reference>
<dbReference type="InterPro" id="IPR045054">
    <property type="entry name" value="P4HA-like"/>
</dbReference>
<dbReference type="Gene3D" id="2.60.120.620">
    <property type="entry name" value="q2cbj1_9rhob like domain"/>
    <property type="match status" value="1"/>
</dbReference>
<keyword evidence="4" id="KW-0223">Dioxygenase</keyword>
<gene>
    <name evidence="8" type="primary">LOC108934166</name>
</gene>
<sequence length="204" mass="23054">AAGLVSAFQSLNHRVLSCRYSTGRGNPRLIYSPVKEEDEWDHPPIIRYHNFLSDKEIETLKRLSRTKVCLRDCVGLGNCYFITDPVVSRISQRIADVTGLDMETAEILQVTNYSIGGHFKPHFDTQMTDVEFGGATVFPNIGVALQPQKGSAVFWYNLLRNGQLDERTLHAACPVVAGSKWVANKWIREQGQEFRRPCALSEWV</sequence>
<dbReference type="GO" id="GO:0031418">
    <property type="term" value="F:L-ascorbic acid binding"/>
    <property type="evidence" value="ECO:0007669"/>
    <property type="project" value="UniProtKB-KW"/>
</dbReference>
<organism evidence="8 9">
    <name type="scientific">Scleropages formosus</name>
    <name type="common">Asian bonytongue</name>
    <name type="synonym">Osteoglossum formosum</name>
    <dbReference type="NCBI Taxonomy" id="113540"/>
    <lineage>
        <taxon>Eukaryota</taxon>
        <taxon>Metazoa</taxon>
        <taxon>Chordata</taxon>
        <taxon>Craniata</taxon>
        <taxon>Vertebrata</taxon>
        <taxon>Euteleostomi</taxon>
        <taxon>Actinopterygii</taxon>
        <taxon>Neopterygii</taxon>
        <taxon>Teleostei</taxon>
        <taxon>Osteoglossocephala</taxon>
        <taxon>Osteoglossomorpha</taxon>
        <taxon>Osteoglossiformes</taxon>
        <taxon>Osteoglossidae</taxon>
        <taxon>Scleropages</taxon>
    </lineage>
</organism>
<evidence type="ECO:0000313" key="9">
    <source>
        <dbReference type="Proteomes" id="UP000694397"/>
    </source>
</evidence>
<dbReference type="Proteomes" id="UP000694397">
    <property type="component" value="Chromosome 4"/>
</dbReference>
<reference evidence="8" key="2">
    <citation type="submission" date="2025-08" db="UniProtKB">
        <authorList>
            <consortium name="Ensembl"/>
        </authorList>
    </citation>
    <scope>IDENTIFICATION</scope>
</reference>
<keyword evidence="2" id="KW-0479">Metal-binding</keyword>
<dbReference type="Pfam" id="PF13640">
    <property type="entry name" value="2OG-FeII_Oxy_3"/>
    <property type="match status" value="1"/>
</dbReference>
<dbReference type="InterPro" id="IPR005123">
    <property type="entry name" value="Oxoglu/Fe-dep_dioxygenase_dom"/>
</dbReference>
<dbReference type="PROSITE" id="PS51471">
    <property type="entry name" value="FE2OG_OXY"/>
    <property type="match status" value="1"/>
</dbReference>
<proteinExistence type="predicted"/>
<evidence type="ECO:0000256" key="2">
    <source>
        <dbReference type="ARBA" id="ARBA00022723"/>
    </source>
</evidence>
<name>A0A8C9QSU9_SCLFO</name>
<dbReference type="InterPro" id="IPR006620">
    <property type="entry name" value="Pro_4_hyd_alph"/>
</dbReference>
<keyword evidence="3" id="KW-0847">Vitamin C</keyword>
<evidence type="ECO:0000256" key="1">
    <source>
        <dbReference type="ARBA" id="ARBA00001961"/>
    </source>
</evidence>
<protein>
    <recommendedName>
        <fullName evidence="7">Fe2OG dioxygenase domain-containing protein</fullName>
    </recommendedName>
</protein>
<evidence type="ECO:0000259" key="7">
    <source>
        <dbReference type="PROSITE" id="PS51471"/>
    </source>
</evidence>
<dbReference type="GO" id="GO:0005506">
    <property type="term" value="F:iron ion binding"/>
    <property type="evidence" value="ECO:0007669"/>
    <property type="project" value="InterPro"/>
</dbReference>
<comment type="cofactor">
    <cofactor evidence="1">
        <name>L-ascorbate</name>
        <dbReference type="ChEBI" id="CHEBI:38290"/>
    </cofactor>
</comment>
<evidence type="ECO:0000256" key="5">
    <source>
        <dbReference type="ARBA" id="ARBA00023002"/>
    </source>
</evidence>
<dbReference type="GeneTree" id="ENSGT00940000156635"/>
<dbReference type="GO" id="GO:0004656">
    <property type="term" value="F:procollagen-proline 4-dioxygenase activity"/>
    <property type="evidence" value="ECO:0007669"/>
    <property type="project" value="TreeGrafter"/>
</dbReference>
<keyword evidence="9" id="KW-1185">Reference proteome</keyword>
<keyword evidence="6" id="KW-0408">Iron</keyword>
<dbReference type="PANTHER" id="PTHR10869">
    <property type="entry name" value="PROLYL 4-HYDROXYLASE ALPHA SUBUNIT"/>
    <property type="match status" value="1"/>
</dbReference>
<dbReference type="GO" id="GO:0005783">
    <property type="term" value="C:endoplasmic reticulum"/>
    <property type="evidence" value="ECO:0007669"/>
    <property type="project" value="TreeGrafter"/>
</dbReference>
<dbReference type="SMART" id="SM00702">
    <property type="entry name" value="P4Hc"/>
    <property type="match status" value="1"/>
</dbReference>
<evidence type="ECO:0000256" key="4">
    <source>
        <dbReference type="ARBA" id="ARBA00022964"/>
    </source>
</evidence>
<dbReference type="AlphaFoldDB" id="A0A8C9QSU9"/>
<accession>A0A8C9QSU9</accession>
<dbReference type="Ensembl" id="ENSSFOT00015002407.2">
    <property type="protein sequence ID" value="ENSSFOP00015002363.2"/>
    <property type="gene ID" value="ENSSFOG00015001579.2"/>
</dbReference>
<evidence type="ECO:0000313" key="8">
    <source>
        <dbReference type="Ensembl" id="ENSSFOP00015002363.2"/>
    </source>
</evidence>
<dbReference type="InterPro" id="IPR044862">
    <property type="entry name" value="Pro_4_hyd_alph_FE2OG_OXY"/>
</dbReference>
<evidence type="ECO:0000256" key="6">
    <source>
        <dbReference type="ARBA" id="ARBA00023004"/>
    </source>
</evidence>
<keyword evidence="5" id="KW-0560">Oxidoreductase</keyword>
<dbReference type="PANTHER" id="PTHR10869:SF244">
    <property type="entry name" value="PROLYL 4-HYDROXYLASE SUBUNIT ALPHA-2"/>
    <property type="match status" value="1"/>
</dbReference>
<dbReference type="OrthoDB" id="420380at2759"/>
<evidence type="ECO:0000256" key="3">
    <source>
        <dbReference type="ARBA" id="ARBA00022896"/>
    </source>
</evidence>
<reference evidence="8 9" key="1">
    <citation type="submission" date="2019-04" db="EMBL/GenBank/DDBJ databases">
        <authorList>
            <consortium name="Wellcome Sanger Institute Data Sharing"/>
        </authorList>
    </citation>
    <scope>NUCLEOTIDE SEQUENCE [LARGE SCALE GENOMIC DNA]</scope>
</reference>